<feature type="compositionally biased region" description="Polar residues" evidence="1">
    <location>
        <begin position="1"/>
        <end position="20"/>
    </location>
</feature>
<comment type="caution">
    <text evidence="2">The sequence shown here is derived from an EMBL/GenBank/DDBJ whole genome shotgun (WGS) entry which is preliminary data.</text>
</comment>
<name>A0A6A5B6E7_NAEFO</name>
<dbReference type="VEuPathDB" id="AmoebaDB:NF0032990"/>
<dbReference type="OrthoDB" id="10369054at2759"/>
<reference evidence="2 3" key="1">
    <citation type="journal article" date="2019" name="Sci. Rep.">
        <title>Nanopore sequencing improves the draft genome of the human pathogenic amoeba Naegleria fowleri.</title>
        <authorList>
            <person name="Liechti N."/>
            <person name="Schurch N."/>
            <person name="Bruggmann R."/>
            <person name="Wittwer M."/>
        </authorList>
    </citation>
    <scope>NUCLEOTIDE SEQUENCE [LARGE SCALE GENOMIC DNA]</scope>
    <source>
        <strain evidence="2 3">ATCC 30894</strain>
    </source>
</reference>
<feature type="compositionally biased region" description="Polar residues" evidence="1">
    <location>
        <begin position="31"/>
        <end position="67"/>
    </location>
</feature>
<gene>
    <name evidence="2" type="ORF">FDP41_008464</name>
</gene>
<dbReference type="RefSeq" id="XP_044557970.1">
    <property type="nucleotide sequence ID" value="XM_044712320.1"/>
</dbReference>
<evidence type="ECO:0000256" key="1">
    <source>
        <dbReference type="SAM" id="MobiDB-lite"/>
    </source>
</evidence>
<keyword evidence="3" id="KW-1185">Reference proteome</keyword>
<feature type="region of interest" description="Disordered" evidence="1">
    <location>
        <begin position="1"/>
        <end position="67"/>
    </location>
</feature>
<evidence type="ECO:0000313" key="3">
    <source>
        <dbReference type="Proteomes" id="UP000444721"/>
    </source>
</evidence>
<feature type="compositionally biased region" description="Polar residues" evidence="1">
    <location>
        <begin position="228"/>
        <end position="238"/>
    </location>
</feature>
<feature type="compositionally biased region" description="Basic and acidic residues" evidence="1">
    <location>
        <begin position="208"/>
        <end position="227"/>
    </location>
</feature>
<dbReference type="GeneID" id="68115682"/>
<dbReference type="VEuPathDB" id="AmoebaDB:FDP41_008464"/>
<dbReference type="VEuPathDB" id="AmoebaDB:NfTy_093110"/>
<dbReference type="EMBL" id="VFQX01000061">
    <property type="protein sequence ID" value="KAF0973257.1"/>
    <property type="molecule type" value="Genomic_DNA"/>
</dbReference>
<proteinExistence type="predicted"/>
<evidence type="ECO:0000313" key="2">
    <source>
        <dbReference type="EMBL" id="KAF0973257.1"/>
    </source>
</evidence>
<organism evidence="2 3">
    <name type="scientific">Naegleria fowleri</name>
    <name type="common">Brain eating amoeba</name>
    <dbReference type="NCBI Taxonomy" id="5763"/>
    <lineage>
        <taxon>Eukaryota</taxon>
        <taxon>Discoba</taxon>
        <taxon>Heterolobosea</taxon>
        <taxon>Tetramitia</taxon>
        <taxon>Eutetramitia</taxon>
        <taxon>Vahlkampfiidae</taxon>
        <taxon>Naegleria</taxon>
    </lineage>
</organism>
<accession>A0A6A5B6E7</accession>
<dbReference type="AlphaFoldDB" id="A0A6A5B6E7"/>
<sequence>MRHRQGFQNSTSTRKNNTYERPNIKRKDEVNQTISKRSQQQITPNTNQISPNSVLKPQSSAQQSHVQKQNIIVHQKLRYPPIRHELLKYYGIRNIIDDDQIADVIFPSLRLAFIVVGIENIVLPNYSEQVGIKNIALPSVSQYRSFSSTPSDLSMLRKATLEDICTIGSIFERSFVLVMINNKNQMGKLLVLQKMLTSHVIQRQTNREMFLKSHDDHNPSKRKREDPNSASKCDSSADTDAPAPYRPPQVLPCSSTGKMIQCIQELSKVEGRKQRVKHSEQELAEFMNQHQANAERAFVNSPIAHGLSSYEASVLLQGMGSVSKVILCQSPQEIIARTPLEREKATLIFDFFNPPQENDKLLQMQDEENSFYRDMHLNDGK</sequence>
<protein>
    <submittedName>
        <fullName evidence="2">Uncharacterized protein</fullName>
    </submittedName>
</protein>
<feature type="region of interest" description="Disordered" evidence="1">
    <location>
        <begin position="208"/>
        <end position="250"/>
    </location>
</feature>
<dbReference type="Proteomes" id="UP000444721">
    <property type="component" value="Unassembled WGS sequence"/>
</dbReference>